<comment type="pathway">
    <text evidence="2 11">Amino-acid biosynthesis; L-arginine biosynthesis; carbamoyl phosphate from bicarbonate: step 1/1.</text>
</comment>
<dbReference type="GO" id="GO:0005524">
    <property type="term" value="F:ATP binding"/>
    <property type="evidence" value="ECO:0007669"/>
    <property type="project" value="UniProtKB-UniRule"/>
</dbReference>
<comment type="catalytic activity">
    <reaction evidence="9 11">
        <text>hydrogencarbonate + L-glutamine + 2 ATP + H2O = carbamoyl phosphate + L-glutamate + 2 ADP + phosphate + 2 H(+)</text>
        <dbReference type="Rhea" id="RHEA:18633"/>
        <dbReference type="ChEBI" id="CHEBI:15377"/>
        <dbReference type="ChEBI" id="CHEBI:15378"/>
        <dbReference type="ChEBI" id="CHEBI:17544"/>
        <dbReference type="ChEBI" id="CHEBI:29985"/>
        <dbReference type="ChEBI" id="CHEBI:30616"/>
        <dbReference type="ChEBI" id="CHEBI:43474"/>
        <dbReference type="ChEBI" id="CHEBI:58228"/>
        <dbReference type="ChEBI" id="CHEBI:58359"/>
        <dbReference type="ChEBI" id="CHEBI:456216"/>
        <dbReference type="EC" id="6.3.5.5"/>
    </reaction>
</comment>
<accession>A0A2N0ZGB1</accession>
<keyword evidence="14" id="KW-1185">Reference proteome</keyword>
<evidence type="ECO:0000256" key="8">
    <source>
        <dbReference type="ARBA" id="ARBA00022975"/>
    </source>
</evidence>
<dbReference type="GO" id="GO:0044205">
    <property type="term" value="P:'de novo' UMP biosynthetic process"/>
    <property type="evidence" value="ECO:0007669"/>
    <property type="project" value="UniProtKB-UniRule"/>
</dbReference>
<sequence length="368" mass="41570">MDDLKITLENGVEFYGKGICRKNNCMGEVVFCTSMTGYQEIITDPSYYGQFVVMTYPLIGNYGINEEDFESSKPHVNGLIVKELCEYPSHYKSHIKLSDYLSKENIPFIYDVDTRELTKVIRVEGTMRAMITKTTLSKDKILPKILEANISTDFISKVTTNNQYNIAGKREKIVVIDLGMKKGILNELIKRDFDITVVPSFSTFDEIRKLSPDKILLSNGPGDPKNAPNVINLVKELIPHYPIFGICLGHQIIALACGADTEKMKFGHRGPNHPVKNNLTNQVKITSQNHNYTIKKSSILRTNLEIIETASHDGSVEAIMHKKYPVVSVQYHPEGAPGPNDSNELFVQFLENPSGLFKQRRREKLEVL</sequence>
<dbReference type="PRINTS" id="PR00099">
    <property type="entry name" value="CPSGATASE"/>
</dbReference>
<dbReference type="Proteomes" id="UP000233343">
    <property type="component" value="Unassembled WGS sequence"/>
</dbReference>
<comment type="catalytic activity">
    <reaction evidence="10 11">
        <text>L-glutamine + H2O = L-glutamate + NH4(+)</text>
        <dbReference type="Rhea" id="RHEA:15889"/>
        <dbReference type="ChEBI" id="CHEBI:15377"/>
        <dbReference type="ChEBI" id="CHEBI:28938"/>
        <dbReference type="ChEBI" id="CHEBI:29985"/>
        <dbReference type="ChEBI" id="CHEBI:58359"/>
    </reaction>
</comment>
<feature type="domain" description="Carbamoyl-phosphate synthase small subunit N-terminal" evidence="12">
    <location>
        <begin position="2"/>
        <end position="132"/>
    </location>
</feature>
<keyword evidence="7 11" id="KW-0315">Glutamine amidotransferase</keyword>
<feature type="active site" evidence="11">
    <location>
        <position position="332"/>
    </location>
</feature>
<evidence type="ECO:0000256" key="6">
    <source>
        <dbReference type="ARBA" id="ARBA00022840"/>
    </source>
</evidence>
<dbReference type="NCBIfam" id="NF009475">
    <property type="entry name" value="PRK12838.1"/>
    <property type="match status" value="1"/>
</dbReference>
<feature type="active site" evidence="11">
    <location>
        <position position="334"/>
    </location>
</feature>
<evidence type="ECO:0000256" key="5">
    <source>
        <dbReference type="ARBA" id="ARBA00022741"/>
    </source>
</evidence>
<dbReference type="InterPro" id="IPR006274">
    <property type="entry name" value="CarbamoylP_synth_ssu"/>
</dbReference>
<dbReference type="PANTHER" id="PTHR43418">
    <property type="entry name" value="MULTIFUNCTIONAL TRYPTOPHAN BIOSYNTHESIS PROTEIN-RELATED"/>
    <property type="match status" value="1"/>
</dbReference>
<dbReference type="PRINTS" id="PR00097">
    <property type="entry name" value="ANTSNTHASEII"/>
</dbReference>
<evidence type="ECO:0000256" key="7">
    <source>
        <dbReference type="ARBA" id="ARBA00022962"/>
    </source>
</evidence>
<dbReference type="Pfam" id="PF00117">
    <property type="entry name" value="GATase"/>
    <property type="match status" value="1"/>
</dbReference>
<evidence type="ECO:0000256" key="11">
    <source>
        <dbReference type="HAMAP-Rule" id="MF_01209"/>
    </source>
</evidence>
<evidence type="ECO:0000256" key="10">
    <source>
        <dbReference type="ARBA" id="ARBA00049285"/>
    </source>
</evidence>
<dbReference type="InterPro" id="IPR036480">
    <property type="entry name" value="CarbP_synth_ssu_N_sf"/>
</dbReference>
<dbReference type="CDD" id="cd01744">
    <property type="entry name" value="GATase1_CPSase"/>
    <property type="match status" value="1"/>
</dbReference>
<evidence type="ECO:0000256" key="3">
    <source>
        <dbReference type="ARBA" id="ARBA00007800"/>
    </source>
</evidence>
<feature type="binding site" evidence="11">
    <location>
        <position position="220"/>
    </location>
    <ligand>
        <name>L-glutamine</name>
        <dbReference type="ChEBI" id="CHEBI:58359"/>
    </ligand>
</feature>
<feature type="binding site" evidence="11">
    <location>
        <position position="222"/>
    </location>
    <ligand>
        <name>L-glutamine</name>
        <dbReference type="ChEBI" id="CHEBI:58359"/>
    </ligand>
</feature>
<feature type="binding site" evidence="11">
    <location>
        <position position="289"/>
    </location>
    <ligand>
        <name>L-glutamine</name>
        <dbReference type="ChEBI" id="CHEBI:58359"/>
    </ligand>
</feature>
<feature type="binding site" evidence="11">
    <location>
        <position position="292"/>
    </location>
    <ligand>
        <name>L-glutamine</name>
        <dbReference type="ChEBI" id="CHEBI:58359"/>
    </ligand>
</feature>
<dbReference type="InterPro" id="IPR029062">
    <property type="entry name" value="Class_I_gatase-like"/>
</dbReference>
<keyword evidence="6 11" id="KW-0067">ATP-binding</keyword>
<comment type="subunit">
    <text evidence="11">Composed of two chains; the small (or glutamine) chain promotes the hydrolysis of glutamine to ammonia, which is used by the large (or ammonia) chain to synthesize carbamoyl phosphate. Tetramer of heterodimers (alpha,beta)4.</text>
</comment>
<comment type="caution">
    <text evidence="11">Lacks conserved residue(s) required for the propagation of feature annotation.</text>
</comment>
<feature type="binding site" evidence="11">
    <location>
        <position position="46"/>
    </location>
    <ligand>
        <name>L-glutamine</name>
        <dbReference type="ChEBI" id="CHEBI:58359"/>
    </ligand>
</feature>
<feature type="binding site" evidence="11">
    <location>
        <position position="248"/>
    </location>
    <ligand>
        <name>L-glutamine</name>
        <dbReference type="ChEBI" id="CHEBI:58359"/>
    </ligand>
</feature>
<dbReference type="InterPro" id="IPR050472">
    <property type="entry name" value="Anth_synth/Amidotransfase"/>
</dbReference>
<evidence type="ECO:0000313" key="14">
    <source>
        <dbReference type="Proteomes" id="UP000233343"/>
    </source>
</evidence>
<evidence type="ECO:0000256" key="1">
    <source>
        <dbReference type="ARBA" id="ARBA00004812"/>
    </source>
</evidence>
<gene>
    <name evidence="11" type="primary">carA</name>
    <name evidence="13" type="ORF">CWS20_13355</name>
</gene>
<dbReference type="FunFam" id="3.50.30.20:FF:000001">
    <property type="entry name" value="Carbamoyl-phosphate synthase small chain"/>
    <property type="match status" value="1"/>
</dbReference>
<proteinExistence type="inferred from homology"/>
<reference evidence="13 14" key="1">
    <citation type="journal article" date="2010" name="Int. J. Syst. Evol. Microbiol.">
        <title>Bacillus horneckiae sp. nov., isolated from a spacecraft-assembly clean room.</title>
        <authorList>
            <person name="Vaishampayan P."/>
            <person name="Probst A."/>
            <person name="Krishnamurthi S."/>
            <person name="Ghosh S."/>
            <person name="Osman S."/>
            <person name="McDowall A."/>
            <person name="Ruckmani A."/>
            <person name="Mayilraj S."/>
            <person name="Venkateswaran K."/>
        </authorList>
    </citation>
    <scope>NUCLEOTIDE SEQUENCE [LARGE SCALE GENOMIC DNA]</scope>
    <source>
        <strain evidence="14">1PO1SC</strain>
    </source>
</reference>
<dbReference type="Gene3D" id="3.40.50.880">
    <property type="match status" value="1"/>
</dbReference>
<keyword evidence="8 11" id="KW-0665">Pyrimidine biosynthesis</keyword>
<keyword evidence="4 11" id="KW-0436">Ligase</keyword>
<dbReference type="SUPFAM" id="SSF52317">
    <property type="entry name" value="Class I glutamine amidotransferase-like"/>
    <property type="match status" value="1"/>
</dbReference>
<dbReference type="GO" id="GO:0006526">
    <property type="term" value="P:L-arginine biosynthetic process"/>
    <property type="evidence" value="ECO:0007669"/>
    <property type="project" value="UniProtKB-UniRule"/>
</dbReference>
<evidence type="ECO:0000256" key="2">
    <source>
        <dbReference type="ARBA" id="ARBA00005077"/>
    </source>
</evidence>
<dbReference type="HAMAP" id="MF_01209">
    <property type="entry name" value="CPSase_S_chain"/>
    <property type="match status" value="1"/>
</dbReference>
<organism evidence="13 14">
    <name type="scientific">Cytobacillus horneckiae</name>
    <dbReference type="NCBI Taxonomy" id="549687"/>
    <lineage>
        <taxon>Bacteria</taxon>
        <taxon>Bacillati</taxon>
        <taxon>Bacillota</taxon>
        <taxon>Bacilli</taxon>
        <taxon>Bacillales</taxon>
        <taxon>Bacillaceae</taxon>
        <taxon>Cytobacillus</taxon>
    </lineage>
</organism>
<dbReference type="Gene3D" id="3.50.30.20">
    <property type="entry name" value="Carbamoyl-phosphate synthase small subunit, N-terminal domain"/>
    <property type="match status" value="1"/>
</dbReference>
<dbReference type="GO" id="GO:0006207">
    <property type="term" value="P:'de novo' pyrimidine nucleobase biosynthetic process"/>
    <property type="evidence" value="ECO:0007669"/>
    <property type="project" value="InterPro"/>
</dbReference>
<dbReference type="GO" id="GO:0004088">
    <property type="term" value="F:carbamoyl-phosphate synthase (glutamine-hydrolyzing) activity"/>
    <property type="evidence" value="ECO:0007669"/>
    <property type="project" value="UniProtKB-UniRule"/>
</dbReference>
<dbReference type="PANTHER" id="PTHR43418:SF7">
    <property type="entry name" value="CARBAMOYL-PHOSPHATE SYNTHASE SMALL CHAIN"/>
    <property type="match status" value="1"/>
</dbReference>
<feature type="active site" description="Nucleophile" evidence="11">
    <location>
        <position position="247"/>
    </location>
</feature>
<dbReference type="InterPro" id="IPR017926">
    <property type="entry name" value="GATASE"/>
</dbReference>
<comment type="pathway">
    <text evidence="1 11">Pyrimidine metabolism; UMP biosynthesis via de novo pathway; (S)-dihydroorotate from bicarbonate: step 1/3.</text>
</comment>
<feature type="binding site" evidence="11">
    <location>
        <position position="251"/>
    </location>
    <ligand>
        <name>L-glutamine</name>
        <dbReference type="ChEBI" id="CHEBI:58359"/>
    </ligand>
</feature>
<dbReference type="Pfam" id="PF00988">
    <property type="entry name" value="CPSase_sm_chain"/>
    <property type="match status" value="1"/>
</dbReference>
<keyword evidence="5 11" id="KW-0547">Nucleotide-binding</keyword>
<comment type="caution">
    <text evidence="13">The sequence shown here is derived from an EMBL/GenBank/DDBJ whole genome shotgun (WGS) entry which is preliminary data.</text>
</comment>
<keyword evidence="11" id="KW-0055">Arginine biosynthesis</keyword>
<dbReference type="RefSeq" id="WP_066193353.1">
    <property type="nucleotide sequence ID" value="NZ_JAMAUX010000001.1"/>
</dbReference>
<dbReference type="AlphaFoldDB" id="A0A2N0ZGB1"/>
<dbReference type="EC" id="6.3.5.5" evidence="11"/>
<evidence type="ECO:0000259" key="12">
    <source>
        <dbReference type="SMART" id="SM01097"/>
    </source>
</evidence>
<protein>
    <recommendedName>
        <fullName evidence="11">Carbamoyl phosphate synthase small chain</fullName>
        <ecNumber evidence="11">6.3.5.5</ecNumber>
    </recommendedName>
    <alternativeName>
        <fullName evidence="11">Carbamoyl phosphate synthetase glutamine chain</fullName>
    </alternativeName>
</protein>
<dbReference type="InterPro" id="IPR002474">
    <property type="entry name" value="CarbamoylP_synth_ssu_N"/>
</dbReference>
<feature type="region of interest" description="CPSase" evidence="11">
    <location>
        <begin position="1"/>
        <end position="169"/>
    </location>
</feature>
<comment type="function">
    <text evidence="11">Small subunit of the glutamine-dependent carbamoyl phosphate synthetase (CPSase). CPSase catalyzes the formation of carbamoyl phosphate from the ammonia moiety of glutamine, carbonate, and phosphate donated by ATP, constituting the first step of 2 biosynthetic pathways, one leading to arginine and/or urea and the other to pyrimidine nucleotides. The small subunit (glutamine amidotransferase) binds and cleaves glutamine to supply the large subunit with the substrate ammonia.</text>
</comment>
<comment type="similarity">
    <text evidence="3 11">Belongs to the CarA family.</text>
</comment>
<dbReference type="GO" id="GO:0004359">
    <property type="term" value="F:glutaminase activity"/>
    <property type="evidence" value="ECO:0007669"/>
    <property type="project" value="RHEA"/>
</dbReference>
<dbReference type="SUPFAM" id="SSF52021">
    <property type="entry name" value="Carbamoyl phosphate synthetase, small subunit N-terminal domain"/>
    <property type="match status" value="1"/>
</dbReference>
<dbReference type="UniPathway" id="UPA00068">
    <property type="reaction ID" value="UER00171"/>
</dbReference>
<evidence type="ECO:0000313" key="13">
    <source>
        <dbReference type="EMBL" id="PKG28549.1"/>
    </source>
</evidence>
<dbReference type="SMART" id="SM01097">
    <property type="entry name" value="CPSase_sm_chain"/>
    <property type="match status" value="1"/>
</dbReference>
<name>A0A2N0ZGB1_9BACI</name>
<evidence type="ECO:0000256" key="9">
    <source>
        <dbReference type="ARBA" id="ARBA00048816"/>
    </source>
</evidence>
<keyword evidence="11" id="KW-0028">Amino-acid biosynthesis</keyword>
<dbReference type="EMBL" id="PISD01000028">
    <property type="protein sequence ID" value="PKG28549.1"/>
    <property type="molecule type" value="Genomic_DNA"/>
</dbReference>
<evidence type="ECO:0000256" key="4">
    <source>
        <dbReference type="ARBA" id="ARBA00022598"/>
    </source>
</evidence>
<dbReference type="NCBIfam" id="TIGR01368">
    <property type="entry name" value="CPSaseIIsmall"/>
    <property type="match status" value="1"/>
</dbReference>
<dbReference type="InterPro" id="IPR035686">
    <property type="entry name" value="CPSase_GATase1"/>
</dbReference>
<dbReference type="PROSITE" id="PS51273">
    <property type="entry name" value="GATASE_TYPE_1"/>
    <property type="match status" value="1"/>
</dbReference>
<dbReference type="GO" id="GO:0006541">
    <property type="term" value="P:glutamine metabolic process"/>
    <property type="evidence" value="ECO:0007669"/>
    <property type="project" value="InterPro"/>
</dbReference>
<dbReference type="UniPathway" id="UPA00070">
    <property type="reaction ID" value="UER00115"/>
</dbReference>
<dbReference type="PRINTS" id="PR00096">
    <property type="entry name" value="GATASE"/>
</dbReference>